<dbReference type="Proteomes" id="UP001168552">
    <property type="component" value="Unassembled WGS sequence"/>
</dbReference>
<feature type="signal peptide" evidence="1">
    <location>
        <begin position="1"/>
        <end position="20"/>
    </location>
</feature>
<feature type="chain" id="PRO_5047296041" description="PorV/PorQ family protein" evidence="1">
    <location>
        <begin position="21"/>
        <end position="272"/>
    </location>
</feature>
<evidence type="ECO:0000256" key="1">
    <source>
        <dbReference type="SAM" id="SignalP"/>
    </source>
</evidence>
<evidence type="ECO:0008006" key="4">
    <source>
        <dbReference type="Google" id="ProtNLM"/>
    </source>
</evidence>
<dbReference type="RefSeq" id="WP_320003417.1">
    <property type="nucleotide sequence ID" value="NZ_JAUHJS010000002.1"/>
</dbReference>
<proteinExistence type="predicted"/>
<name>A0ABT8F363_9BACT</name>
<protein>
    <recommendedName>
        <fullName evidence="4">PorV/PorQ family protein</fullName>
    </recommendedName>
</protein>
<keyword evidence="1" id="KW-0732">Signal</keyword>
<reference evidence="2" key="1">
    <citation type="submission" date="2023-06" db="EMBL/GenBank/DDBJ databases">
        <title>Cytophagales bacterium Strain LB-30, isolated from soil.</title>
        <authorList>
            <person name="Liu B."/>
        </authorList>
    </citation>
    <scope>NUCLEOTIDE SEQUENCE</scope>
    <source>
        <strain evidence="2">LB-30</strain>
    </source>
</reference>
<organism evidence="2 3">
    <name type="scientific">Shiella aurantiaca</name>
    <dbReference type="NCBI Taxonomy" id="3058365"/>
    <lineage>
        <taxon>Bacteria</taxon>
        <taxon>Pseudomonadati</taxon>
        <taxon>Bacteroidota</taxon>
        <taxon>Cytophagia</taxon>
        <taxon>Cytophagales</taxon>
        <taxon>Shiellaceae</taxon>
        <taxon>Shiella</taxon>
    </lineage>
</organism>
<sequence length="272" mass="29593">MYRFSILLILFLGISLSAQAQDGNFNSGARSLGMAHANTTLSDEWAMFNNIAGIAGQSQYSAVAGIENRYGISSFTSMSAGFLAPSKIGNFGISAFRFGDNLFNQSKIGLGYAHEIGLFKLGVQVNYLQYSIETLGSKGLLAVEVGGIAQITPELFFGAHIFNINQAVLSPETGERLPTLMKAGLSYRPGDKITLSVETWKDIEYPASLRAGLEYKILDKLPIRTGIATAPFHQYFGLGFAPKNFRIDYALSNTSRNLGLSHSFSVSYLLNR</sequence>
<gene>
    <name evidence="2" type="ORF">QWY31_05235</name>
</gene>
<keyword evidence="3" id="KW-1185">Reference proteome</keyword>
<dbReference type="EMBL" id="JAUHJS010000002">
    <property type="protein sequence ID" value="MDN4164893.1"/>
    <property type="molecule type" value="Genomic_DNA"/>
</dbReference>
<accession>A0ABT8F363</accession>
<dbReference type="Gene3D" id="2.40.160.60">
    <property type="entry name" value="Outer membrane protein transport protein (OMPP1/FadL/TodX)"/>
    <property type="match status" value="1"/>
</dbReference>
<dbReference type="SUPFAM" id="SSF56935">
    <property type="entry name" value="Porins"/>
    <property type="match status" value="1"/>
</dbReference>
<evidence type="ECO:0000313" key="3">
    <source>
        <dbReference type="Proteomes" id="UP001168552"/>
    </source>
</evidence>
<evidence type="ECO:0000313" key="2">
    <source>
        <dbReference type="EMBL" id="MDN4164893.1"/>
    </source>
</evidence>
<comment type="caution">
    <text evidence="2">The sequence shown here is derived from an EMBL/GenBank/DDBJ whole genome shotgun (WGS) entry which is preliminary data.</text>
</comment>